<dbReference type="PRINTS" id="PR01534">
    <property type="entry name" value="VOMERONASL1R"/>
</dbReference>
<keyword evidence="5" id="KW-0589">Pheromone response</keyword>
<feature type="transmembrane region" description="Helical" evidence="14">
    <location>
        <begin position="410"/>
        <end position="429"/>
    </location>
</feature>
<gene>
    <name evidence="16" type="primary">LOC113838728</name>
</gene>
<evidence type="ECO:0000256" key="7">
    <source>
        <dbReference type="ARBA" id="ARBA00022989"/>
    </source>
</evidence>
<evidence type="ECO:0000256" key="4">
    <source>
        <dbReference type="ARBA" id="ARBA00022475"/>
    </source>
</evidence>
<keyword evidence="12" id="KW-0807">Transducer</keyword>
<evidence type="ECO:0000256" key="14">
    <source>
        <dbReference type="SAM" id="Phobius"/>
    </source>
</evidence>
<sequence length="522" mass="59495">MPNNRMYFWTLIIKIIFLSLTTTGILGNFSLFYYYLICYGDSKLKTVDLIHIHLMAANTLIILSKGVPHTMAAFGLKQFLNDIQCRLLLYIVRVGRSVSIGITCLLSVFQVVTISQKESCCKDQKVKAAKYIGCSISLLWVSYILINFIFLVNPLMKRYSNNVTSKQDFGHCSTAGRDGISDSLYAALVVCPEICFSLLMAWSSGSMIVILYRHKKRVQHIRRPCGSSRTSPESRATQNILALVSTFLAFYTLSAILQGCVALLSNSSWWLVNINHVTSLCFPCFGHFVLMNHYSMPSLSLVWIRNVNTLILQILESECFHLRMQDVHGSKQCDHTLSFVQIYNQYNHTLPSVQNPVTSVVTLYLSAESYNWFVSSAQMRETAIIGTSHGHQFVLNSLYSNIIAQADYHYMAECVIMANGLLYMTISVFRNVSFIHERSKMFITTGCWILLKPVLAPNVMIMWFFFFRSAGVCEGTNPMKEYPQDHQDMEQPQDNPEEFHEDPVMMVYQKPEALNQRSDPLQ</sequence>
<dbReference type="OrthoDB" id="9606139at2759"/>
<comment type="subcellular location">
    <subcellularLocation>
        <location evidence="2">Cell membrane</location>
        <topology evidence="2">Multi-pass membrane protein</topology>
    </subcellularLocation>
</comment>
<feature type="transmembrane region" description="Helical" evidence="14">
    <location>
        <begin position="270"/>
        <end position="290"/>
    </location>
</feature>
<dbReference type="GO" id="GO:0019236">
    <property type="term" value="P:response to pheromone"/>
    <property type="evidence" value="ECO:0007669"/>
    <property type="project" value="UniProtKB-KW"/>
</dbReference>
<evidence type="ECO:0000256" key="13">
    <source>
        <dbReference type="SAM" id="MobiDB-lite"/>
    </source>
</evidence>
<evidence type="ECO:0000256" key="2">
    <source>
        <dbReference type="ARBA" id="ARBA00004651"/>
    </source>
</evidence>
<dbReference type="FunFam" id="1.20.1070.10:FF:000033">
    <property type="entry name" value="Vomeronasal type-1 receptor"/>
    <property type="match status" value="1"/>
</dbReference>
<protein>
    <submittedName>
        <fullName evidence="16">Vomeronasal type-1 receptor 4-like</fullName>
    </submittedName>
</protein>
<dbReference type="GeneID" id="113838728"/>
<dbReference type="Proteomes" id="UP001108280">
    <property type="component" value="Unplaced"/>
</dbReference>
<feature type="transmembrane region" description="Helical" evidence="14">
    <location>
        <begin position="240"/>
        <end position="264"/>
    </location>
</feature>
<proteinExistence type="inferred from homology"/>
<keyword evidence="15" id="KW-1185">Reference proteome</keyword>
<evidence type="ECO:0000256" key="12">
    <source>
        <dbReference type="ARBA" id="ARBA00023224"/>
    </source>
</evidence>
<evidence type="ECO:0000256" key="9">
    <source>
        <dbReference type="ARBA" id="ARBA00023136"/>
    </source>
</evidence>
<evidence type="ECO:0000256" key="3">
    <source>
        <dbReference type="ARBA" id="ARBA00010663"/>
    </source>
</evidence>
<name>A0A9J7K1Y1_CRIGR</name>
<keyword evidence="7 14" id="KW-1133">Transmembrane helix</keyword>
<comment type="similarity">
    <text evidence="3">Belongs to the G-protein coupled receptor 1 family.</text>
</comment>
<accession>A0A9J7K1Y1</accession>
<reference evidence="16" key="1">
    <citation type="submission" date="2025-08" db="UniProtKB">
        <authorList>
            <consortium name="RefSeq"/>
        </authorList>
    </citation>
    <scope>IDENTIFICATION</scope>
    <source>
        <strain evidence="16">17A/GY</strain>
        <tissue evidence="16">Liver</tissue>
    </source>
</reference>
<keyword evidence="8" id="KW-0297">G-protein coupled receptor</keyword>
<dbReference type="AlphaFoldDB" id="A0A9J7K1Y1"/>
<evidence type="ECO:0000313" key="16">
    <source>
        <dbReference type="RefSeq" id="XP_027290077.1"/>
    </source>
</evidence>
<keyword evidence="6 14" id="KW-0812">Transmembrane</keyword>
<evidence type="ECO:0000256" key="6">
    <source>
        <dbReference type="ARBA" id="ARBA00022692"/>
    </source>
</evidence>
<feature type="transmembrane region" description="Helical" evidence="14">
    <location>
        <begin position="441"/>
        <end position="466"/>
    </location>
</feature>
<evidence type="ECO:0000256" key="11">
    <source>
        <dbReference type="ARBA" id="ARBA00023180"/>
    </source>
</evidence>
<feature type="transmembrane region" description="Helical" evidence="14">
    <location>
        <begin position="87"/>
        <end position="111"/>
    </location>
</feature>
<feature type="transmembrane region" description="Helical" evidence="14">
    <location>
        <begin position="131"/>
        <end position="152"/>
    </location>
</feature>
<evidence type="ECO:0000256" key="8">
    <source>
        <dbReference type="ARBA" id="ARBA00023040"/>
    </source>
</evidence>
<organism evidence="15 16">
    <name type="scientific">Cricetulus griseus</name>
    <name type="common">Chinese hamster</name>
    <name type="synonym">Cricetulus barabensis griseus</name>
    <dbReference type="NCBI Taxonomy" id="10029"/>
    <lineage>
        <taxon>Eukaryota</taxon>
        <taxon>Metazoa</taxon>
        <taxon>Chordata</taxon>
        <taxon>Craniata</taxon>
        <taxon>Vertebrata</taxon>
        <taxon>Euteleostomi</taxon>
        <taxon>Mammalia</taxon>
        <taxon>Eutheria</taxon>
        <taxon>Euarchontoglires</taxon>
        <taxon>Glires</taxon>
        <taxon>Rodentia</taxon>
        <taxon>Myomorpha</taxon>
        <taxon>Muroidea</taxon>
        <taxon>Cricetidae</taxon>
        <taxon>Cricetinae</taxon>
        <taxon>Cricetulus</taxon>
    </lineage>
</organism>
<dbReference type="GO" id="GO:0005886">
    <property type="term" value="C:plasma membrane"/>
    <property type="evidence" value="ECO:0007669"/>
    <property type="project" value="UniProtKB-SubCell"/>
</dbReference>
<evidence type="ECO:0000256" key="5">
    <source>
        <dbReference type="ARBA" id="ARBA00022507"/>
    </source>
</evidence>
<keyword evidence="11" id="KW-0325">Glycoprotein</keyword>
<evidence type="ECO:0000256" key="10">
    <source>
        <dbReference type="ARBA" id="ARBA00023170"/>
    </source>
</evidence>
<evidence type="ECO:0000313" key="15">
    <source>
        <dbReference type="Proteomes" id="UP001108280"/>
    </source>
</evidence>
<feature type="transmembrane region" description="Helical" evidence="14">
    <location>
        <begin position="49"/>
        <end position="67"/>
    </location>
</feature>
<dbReference type="Pfam" id="PF03402">
    <property type="entry name" value="V1R"/>
    <property type="match status" value="1"/>
</dbReference>
<dbReference type="GO" id="GO:0016503">
    <property type="term" value="F:pheromone receptor activity"/>
    <property type="evidence" value="ECO:0007669"/>
    <property type="project" value="InterPro"/>
</dbReference>
<feature type="transmembrane region" description="Helical" evidence="14">
    <location>
        <begin position="184"/>
        <end position="212"/>
    </location>
</feature>
<feature type="transmembrane region" description="Helical" evidence="14">
    <location>
        <begin position="6"/>
        <end position="37"/>
    </location>
</feature>
<dbReference type="SUPFAM" id="SSF81321">
    <property type="entry name" value="Family A G protein-coupled receptor-like"/>
    <property type="match status" value="1"/>
</dbReference>
<dbReference type="Gene3D" id="1.20.1070.10">
    <property type="entry name" value="Rhodopsin 7-helix transmembrane proteins"/>
    <property type="match status" value="1"/>
</dbReference>
<comment type="function">
    <text evidence="1">Putative pheromone receptor.</text>
</comment>
<dbReference type="RefSeq" id="XP_027290077.1">
    <property type="nucleotide sequence ID" value="XM_027434276.1"/>
</dbReference>
<evidence type="ECO:0000256" key="1">
    <source>
        <dbReference type="ARBA" id="ARBA00003878"/>
    </source>
</evidence>
<dbReference type="KEGG" id="cge:113838728"/>
<dbReference type="PANTHER" id="PTHR24062">
    <property type="entry name" value="VOMERONASAL TYPE-1 RECEPTOR"/>
    <property type="match status" value="1"/>
</dbReference>
<keyword evidence="4" id="KW-1003">Cell membrane</keyword>
<dbReference type="InterPro" id="IPR004072">
    <property type="entry name" value="Vmron_rcpt_1"/>
</dbReference>
<keyword evidence="10" id="KW-0675">Receptor</keyword>
<keyword evidence="9 14" id="KW-0472">Membrane</keyword>
<feature type="region of interest" description="Disordered" evidence="13">
    <location>
        <begin position="478"/>
        <end position="501"/>
    </location>
</feature>